<dbReference type="Proteomes" id="UP000230251">
    <property type="component" value="Unassembled WGS sequence"/>
</dbReference>
<organism evidence="1 2">
    <name type="scientific">Candidatus Uhrbacteria bacterium CG_4_9_14_0_2_um_filter_41_50</name>
    <dbReference type="NCBI Taxonomy" id="1975031"/>
    <lineage>
        <taxon>Bacteria</taxon>
        <taxon>Candidatus Uhriibacteriota</taxon>
    </lineage>
</organism>
<evidence type="ECO:0000313" key="2">
    <source>
        <dbReference type="Proteomes" id="UP000230251"/>
    </source>
</evidence>
<protein>
    <submittedName>
        <fullName evidence="1">Uncharacterized protein</fullName>
    </submittedName>
</protein>
<name>A0A2M8ENL8_9BACT</name>
<gene>
    <name evidence="1" type="ORF">CO057_03945</name>
</gene>
<dbReference type="EMBL" id="PFSI01000055">
    <property type="protein sequence ID" value="PJC24247.1"/>
    <property type="molecule type" value="Genomic_DNA"/>
</dbReference>
<sequence length="76" mass="8410">MAKIKISDYQLANALSGLSGLDARQRPVVEYALQVHSRDKGGYEELAVNEMLAHLEKAGLISGETRKSIIKHLFTQ</sequence>
<dbReference type="AlphaFoldDB" id="A0A2M8ENL8"/>
<comment type="caution">
    <text evidence="1">The sequence shown here is derived from an EMBL/GenBank/DDBJ whole genome shotgun (WGS) entry which is preliminary data.</text>
</comment>
<evidence type="ECO:0000313" key="1">
    <source>
        <dbReference type="EMBL" id="PJC24247.1"/>
    </source>
</evidence>
<proteinExistence type="predicted"/>
<accession>A0A2M8ENL8</accession>
<reference evidence="2" key="1">
    <citation type="submission" date="2017-09" db="EMBL/GenBank/DDBJ databases">
        <title>Depth-based differentiation of microbial function through sediment-hosted aquifers and enrichment of novel symbionts in the deep terrestrial subsurface.</title>
        <authorList>
            <person name="Probst A.J."/>
            <person name="Ladd B."/>
            <person name="Jarett J.K."/>
            <person name="Geller-Mcgrath D.E."/>
            <person name="Sieber C.M.K."/>
            <person name="Emerson J.B."/>
            <person name="Anantharaman K."/>
            <person name="Thomas B.C."/>
            <person name="Malmstrom R."/>
            <person name="Stieglmeier M."/>
            <person name="Klingl A."/>
            <person name="Woyke T."/>
            <person name="Ryan C.M."/>
            <person name="Banfield J.F."/>
        </authorList>
    </citation>
    <scope>NUCLEOTIDE SEQUENCE [LARGE SCALE GENOMIC DNA]</scope>
</reference>